<gene>
    <name evidence="2" type="ORF">WA1_42515</name>
</gene>
<dbReference type="AlphaFoldDB" id="A0A139WVD0"/>
<organism evidence="2 3">
    <name type="scientific">Scytonema hofmannii PCC 7110</name>
    <dbReference type="NCBI Taxonomy" id="128403"/>
    <lineage>
        <taxon>Bacteria</taxon>
        <taxon>Bacillati</taxon>
        <taxon>Cyanobacteriota</taxon>
        <taxon>Cyanophyceae</taxon>
        <taxon>Nostocales</taxon>
        <taxon>Scytonemataceae</taxon>
        <taxon>Scytonema</taxon>
    </lineage>
</organism>
<dbReference type="EMBL" id="ANNX02000047">
    <property type="protein sequence ID" value="KYC36387.1"/>
    <property type="molecule type" value="Genomic_DNA"/>
</dbReference>
<comment type="caution">
    <text evidence="2">The sequence shown here is derived from an EMBL/GenBank/DDBJ whole genome shotgun (WGS) entry which is preliminary data.</text>
</comment>
<evidence type="ECO:0000313" key="3">
    <source>
        <dbReference type="Proteomes" id="UP000076925"/>
    </source>
</evidence>
<dbReference type="SUPFAM" id="SSF52540">
    <property type="entry name" value="P-loop containing nucleoside triphosphate hydrolases"/>
    <property type="match status" value="1"/>
</dbReference>
<dbReference type="RefSeq" id="WP_017748467.1">
    <property type="nucleotide sequence ID" value="NZ_KQ976354.1"/>
</dbReference>
<dbReference type="Gene3D" id="3.40.50.300">
    <property type="entry name" value="P-loop containing nucleotide triphosphate hydrolases"/>
    <property type="match status" value="1"/>
</dbReference>
<sequence length="381" mass="43429">MLTGTELLALWGVQATVGFLFKEVFVKLSQDAIQDAFKEYLKDFFKGIFKEGLDLAKTRALIVAYGKANKLFVELWQAELEETGIGESEIQQNYSDAIDKFIRAQPVRAALGKPLQTALGITLSDDTSALDAELTNIWNELNLFDLPSTFQWQNVANKYTRRVKALAADSDELRPLLNSETQEEIKERIQQNAPIAPDFKFSRYQQGLRDAFSNLKLDYLHTSGYKYTLQLWNIFQPTNVQEQNVSQPTICSILDILNKQQIYKYTVILGNPGSGKSTLVQYKALEWARTLGSNLSIQELPLLIELRNYVENREKNSCKDFLDYFHSATGVVGGNLNQGELHEWLSNNQTIVMFDGLDEVLDNRERENIIIDVINFTKTYP</sequence>
<name>A0A139WVD0_9CYAN</name>
<dbReference type="Pfam" id="PF22734">
    <property type="entry name" value="NNH2"/>
    <property type="match status" value="1"/>
</dbReference>
<protein>
    <recommendedName>
        <fullName evidence="1">NACHT N-terminal Helical domain-containing protein</fullName>
    </recommendedName>
</protein>
<reference evidence="2 3" key="1">
    <citation type="journal article" date="2013" name="Genome Biol. Evol.">
        <title>Genomes of Stigonematalean cyanobacteria (subsection V) and the evolution of oxygenic photosynthesis from prokaryotes to plastids.</title>
        <authorList>
            <person name="Dagan T."/>
            <person name="Roettger M."/>
            <person name="Stucken K."/>
            <person name="Landan G."/>
            <person name="Koch R."/>
            <person name="Major P."/>
            <person name="Gould S.B."/>
            <person name="Goremykin V.V."/>
            <person name="Rippka R."/>
            <person name="Tandeau de Marsac N."/>
            <person name="Gugger M."/>
            <person name="Lockhart P.J."/>
            <person name="Allen J.F."/>
            <person name="Brune I."/>
            <person name="Maus I."/>
            <person name="Puhler A."/>
            <person name="Martin W.F."/>
        </authorList>
    </citation>
    <scope>NUCLEOTIDE SEQUENCE [LARGE SCALE GENOMIC DNA]</scope>
    <source>
        <strain evidence="2 3">PCC 7110</strain>
    </source>
</reference>
<dbReference type="InterPro" id="IPR054569">
    <property type="entry name" value="NNH2"/>
</dbReference>
<evidence type="ECO:0000259" key="1">
    <source>
        <dbReference type="Pfam" id="PF22734"/>
    </source>
</evidence>
<dbReference type="Proteomes" id="UP000076925">
    <property type="component" value="Unassembled WGS sequence"/>
</dbReference>
<keyword evidence="3" id="KW-1185">Reference proteome</keyword>
<proteinExistence type="predicted"/>
<evidence type="ECO:0000313" key="2">
    <source>
        <dbReference type="EMBL" id="KYC36387.1"/>
    </source>
</evidence>
<feature type="domain" description="NACHT N-terminal Helical" evidence="1">
    <location>
        <begin position="33"/>
        <end position="222"/>
    </location>
</feature>
<dbReference type="InterPro" id="IPR027417">
    <property type="entry name" value="P-loop_NTPase"/>
</dbReference>
<dbReference type="STRING" id="128403.WA1_42515"/>
<accession>A0A139WVD0</accession>
<dbReference type="OrthoDB" id="448481at2"/>